<reference evidence="2 3" key="1">
    <citation type="submission" date="2024-03" db="EMBL/GenBank/DDBJ databases">
        <title>The Acrasis kona genome and developmental transcriptomes reveal deep origins of eukaryotic multicellular pathways.</title>
        <authorList>
            <person name="Sheikh S."/>
            <person name="Fu C.-J."/>
            <person name="Brown M.W."/>
            <person name="Baldauf S.L."/>
        </authorList>
    </citation>
    <scope>NUCLEOTIDE SEQUENCE [LARGE SCALE GENOMIC DNA]</scope>
    <source>
        <strain evidence="2 3">ATCC MYA-3509</strain>
    </source>
</reference>
<gene>
    <name evidence="2" type="ORF">AKO1_004782</name>
</gene>
<organism evidence="2 3">
    <name type="scientific">Acrasis kona</name>
    <dbReference type="NCBI Taxonomy" id="1008807"/>
    <lineage>
        <taxon>Eukaryota</taxon>
        <taxon>Discoba</taxon>
        <taxon>Heterolobosea</taxon>
        <taxon>Tetramitia</taxon>
        <taxon>Eutetramitia</taxon>
        <taxon>Acrasidae</taxon>
        <taxon>Acrasis</taxon>
    </lineage>
</organism>
<proteinExistence type="predicted"/>
<accession>A0AAW2Z4G4</accession>
<sequence length="240" mass="28206">MARDFNSQALSEKQLQKKEKIDSILAIKTGKINAVLADPELCEKKRTKLQQRMDKVLSRCEARKALIDMSNEDRRAYRLNARREKLQSKIAQVQVKIMHTEDADEKEKLEKKLKKFHEKLQSREKQDDSNDSQEDVKELKKQERETKKAQRKLERASNKLVESEAKKARRELGKEDKKKNKQEVNQKLQEDLQVVFELGDVQELYLDGNNMLFVPDCLRSLVFNNKKKAEDILCKFALDF</sequence>
<comment type="caution">
    <text evidence="2">The sequence shown here is derived from an EMBL/GenBank/DDBJ whole genome shotgun (WGS) entry which is preliminary data.</text>
</comment>
<protein>
    <submittedName>
        <fullName evidence="2">Mapk8ip3</fullName>
    </submittedName>
</protein>
<evidence type="ECO:0000313" key="3">
    <source>
        <dbReference type="Proteomes" id="UP001431209"/>
    </source>
</evidence>
<keyword evidence="3" id="KW-1185">Reference proteome</keyword>
<name>A0AAW2Z4G4_9EUKA</name>
<evidence type="ECO:0000256" key="1">
    <source>
        <dbReference type="SAM" id="MobiDB-lite"/>
    </source>
</evidence>
<dbReference type="Proteomes" id="UP001431209">
    <property type="component" value="Unassembled WGS sequence"/>
</dbReference>
<evidence type="ECO:0000313" key="2">
    <source>
        <dbReference type="EMBL" id="KAL0484189.1"/>
    </source>
</evidence>
<dbReference type="EMBL" id="JAOPGA020001028">
    <property type="protein sequence ID" value="KAL0484189.1"/>
    <property type="molecule type" value="Genomic_DNA"/>
</dbReference>
<feature type="region of interest" description="Disordered" evidence="1">
    <location>
        <begin position="118"/>
        <end position="184"/>
    </location>
</feature>
<dbReference type="AlphaFoldDB" id="A0AAW2Z4G4"/>